<keyword evidence="1 2" id="KW-0238">DNA-binding</keyword>
<feature type="domain" description="HTH tetR-type" evidence="4">
    <location>
        <begin position="26"/>
        <end position="86"/>
    </location>
</feature>
<evidence type="ECO:0000256" key="3">
    <source>
        <dbReference type="SAM" id="MobiDB-lite"/>
    </source>
</evidence>
<dbReference type="SUPFAM" id="SSF46689">
    <property type="entry name" value="Homeodomain-like"/>
    <property type="match status" value="1"/>
</dbReference>
<dbReference type="PANTHER" id="PTHR30055:SF233">
    <property type="entry name" value="REGULATORY PROTEIN TETR"/>
    <property type="match status" value="1"/>
</dbReference>
<dbReference type="EMBL" id="BAABJZ010000006">
    <property type="protein sequence ID" value="GAA4875573.1"/>
    <property type="molecule type" value="Genomic_DNA"/>
</dbReference>
<dbReference type="PROSITE" id="PS50977">
    <property type="entry name" value="HTH_TETR_2"/>
    <property type="match status" value="1"/>
</dbReference>
<dbReference type="Pfam" id="PF00440">
    <property type="entry name" value="TetR_N"/>
    <property type="match status" value="1"/>
</dbReference>
<sequence length="223" mass="24977">MSQAFPQQEPNSDPSKVGRPSLDTSHDVRGQLLMAARELFSVQPFARVSTRMLAAQAKTSIGMIRYYFGSKSGLFEAMISELFQPLFAELVASFSDGDGDNLEQAILTYYRHLHRHPMLPRMVQQVMSMPDSEPQRQIAERVFDEVLAVNRLGNCLSQSGLLRDDIEPQFAKISLMSTLVFPFLIPSGIKKLVGLELDMPTLTRLARHQANQLRQGILIGKSV</sequence>
<keyword evidence="6" id="KW-1185">Reference proteome</keyword>
<dbReference type="InterPro" id="IPR036271">
    <property type="entry name" value="Tet_transcr_reg_TetR-rel_C_sf"/>
</dbReference>
<dbReference type="Gene3D" id="1.10.357.10">
    <property type="entry name" value="Tetracycline Repressor, domain 2"/>
    <property type="match status" value="1"/>
</dbReference>
<dbReference type="RefSeq" id="WP_345333277.1">
    <property type="nucleotide sequence ID" value="NZ_BAABJZ010000006.1"/>
</dbReference>
<evidence type="ECO:0000256" key="1">
    <source>
        <dbReference type="ARBA" id="ARBA00023125"/>
    </source>
</evidence>
<dbReference type="InterPro" id="IPR009057">
    <property type="entry name" value="Homeodomain-like_sf"/>
</dbReference>
<gene>
    <name evidence="5" type="ORF">GCM10023333_06070</name>
</gene>
<proteinExistence type="predicted"/>
<dbReference type="SUPFAM" id="SSF48498">
    <property type="entry name" value="Tetracyclin repressor-like, C-terminal domain"/>
    <property type="match status" value="1"/>
</dbReference>
<dbReference type="InterPro" id="IPR050109">
    <property type="entry name" value="HTH-type_TetR-like_transc_reg"/>
</dbReference>
<dbReference type="InterPro" id="IPR001647">
    <property type="entry name" value="HTH_TetR"/>
</dbReference>
<evidence type="ECO:0000259" key="4">
    <source>
        <dbReference type="PROSITE" id="PS50977"/>
    </source>
</evidence>
<protein>
    <submittedName>
        <fullName evidence="5">TetR/AcrR family transcriptional regulator</fullName>
    </submittedName>
</protein>
<dbReference type="PANTHER" id="PTHR30055">
    <property type="entry name" value="HTH-TYPE TRANSCRIPTIONAL REGULATOR RUTR"/>
    <property type="match status" value="1"/>
</dbReference>
<organism evidence="5 6">
    <name type="scientific">Ferrimonas pelagia</name>
    <dbReference type="NCBI Taxonomy" id="1177826"/>
    <lineage>
        <taxon>Bacteria</taxon>
        <taxon>Pseudomonadati</taxon>
        <taxon>Pseudomonadota</taxon>
        <taxon>Gammaproteobacteria</taxon>
        <taxon>Alteromonadales</taxon>
        <taxon>Ferrimonadaceae</taxon>
        <taxon>Ferrimonas</taxon>
    </lineage>
</organism>
<comment type="caution">
    <text evidence="5">The sequence shown here is derived from an EMBL/GenBank/DDBJ whole genome shotgun (WGS) entry which is preliminary data.</text>
</comment>
<evidence type="ECO:0000256" key="2">
    <source>
        <dbReference type="PROSITE-ProRule" id="PRU00335"/>
    </source>
</evidence>
<name>A0ABP9ECQ1_9GAMM</name>
<dbReference type="Proteomes" id="UP001499988">
    <property type="component" value="Unassembled WGS sequence"/>
</dbReference>
<evidence type="ECO:0000313" key="6">
    <source>
        <dbReference type="Proteomes" id="UP001499988"/>
    </source>
</evidence>
<feature type="region of interest" description="Disordered" evidence="3">
    <location>
        <begin position="1"/>
        <end position="23"/>
    </location>
</feature>
<accession>A0ABP9ECQ1</accession>
<reference evidence="6" key="1">
    <citation type="journal article" date="2019" name="Int. J. Syst. Evol. Microbiol.">
        <title>The Global Catalogue of Microorganisms (GCM) 10K type strain sequencing project: providing services to taxonomists for standard genome sequencing and annotation.</title>
        <authorList>
            <consortium name="The Broad Institute Genomics Platform"/>
            <consortium name="The Broad Institute Genome Sequencing Center for Infectious Disease"/>
            <person name="Wu L."/>
            <person name="Ma J."/>
        </authorList>
    </citation>
    <scope>NUCLEOTIDE SEQUENCE [LARGE SCALE GENOMIC DNA]</scope>
    <source>
        <strain evidence="6">JCM 18401</strain>
    </source>
</reference>
<evidence type="ECO:0000313" key="5">
    <source>
        <dbReference type="EMBL" id="GAA4875573.1"/>
    </source>
</evidence>
<feature type="DNA-binding region" description="H-T-H motif" evidence="2">
    <location>
        <begin position="49"/>
        <end position="68"/>
    </location>
</feature>
<feature type="compositionally biased region" description="Polar residues" evidence="3">
    <location>
        <begin position="1"/>
        <end position="14"/>
    </location>
</feature>